<dbReference type="SUPFAM" id="SSF52833">
    <property type="entry name" value="Thioredoxin-like"/>
    <property type="match status" value="1"/>
</dbReference>
<sequence>MLPNISALAYVNKVQEYKPGMAYMIEVFTTWCPPCRGMIPHLAELPTKYPNVYLVAVTEEEQDKVEAFSQKIPPMKKYNVACDAKGEVKALREAEAPNMGTPGAFLFDKDGKLVWHGVPSSPECDEWLGKLNSA</sequence>
<dbReference type="InterPro" id="IPR000866">
    <property type="entry name" value="AhpC/TSA"/>
</dbReference>
<gene>
    <name evidence="2" type="ORF">QR46_3272</name>
</gene>
<name>A0A132NRN3_GIAIN</name>
<dbReference type="VEuPathDB" id="GiardiaDB:QR46_3272"/>
<dbReference type="PROSITE" id="PS00194">
    <property type="entry name" value="THIOREDOXIN_1"/>
    <property type="match status" value="1"/>
</dbReference>
<evidence type="ECO:0000313" key="2">
    <source>
        <dbReference type="EMBL" id="KWX12759.1"/>
    </source>
</evidence>
<dbReference type="Pfam" id="PF00578">
    <property type="entry name" value="AhpC-TSA"/>
    <property type="match status" value="1"/>
</dbReference>
<protein>
    <submittedName>
        <fullName evidence="2">Thioredoxin-like protein</fullName>
    </submittedName>
</protein>
<dbReference type="GO" id="GO:0016491">
    <property type="term" value="F:oxidoreductase activity"/>
    <property type="evidence" value="ECO:0007669"/>
    <property type="project" value="InterPro"/>
</dbReference>
<dbReference type="CDD" id="cd02966">
    <property type="entry name" value="TlpA_like_family"/>
    <property type="match status" value="1"/>
</dbReference>
<evidence type="ECO:0000313" key="3">
    <source>
        <dbReference type="Proteomes" id="UP000070089"/>
    </source>
</evidence>
<dbReference type="InterPro" id="IPR017937">
    <property type="entry name" value="Thioredoxin_CS"/>
</dbReference>
<dbReference type="InterPro" id="IPR013766">
    <property type="entry name" value="Thioredoxin_domain"/>
</dbReference>
<dbReference type="PROSITE" id="PS51352">
    <property type="entry name" value="THIOREDOXIN_2"/>
    <property type="match status" value="1"/>
</dbReference>
<dbReference type="PANTHER" id="PTHR42852:SF18">
    <property type="entry name" value="CHROMOSOME UNDETERMINED SCAFFOLD_47, WHOLE GENOME SHOTGUN SEQUENCE"/>
    <property type="match status" value="1"/>
</dbReference>
<proteinExistence type="predicted"/>
<accession>A0A132NRN3</accession>
<organism evidence="2 3">
    <name type="scientific">Giardia duodenalis assemblage B</name>
    <dbReference type="NCBI Taxonomy" id="1394984"/>
    <lineage>
        <taxon>Eukaryota</taxon>
        <taxon>Metamonada</taxon>
        <taxon>Diplomonadida</taxon>
        <taxon>Hexamitidae</taxon>
        <taxon>Giardiinae</taxon>
        <taxon>Giardia</taxon>
    </lineage>
</organism>
<dbReference type="EMBL" id="JXTI01000101">
    <property type="protein sequence ID" value="KWX12759.1"/>
    <property type="molecule type" value="Genomic_DNA"/>
</dbReference>
<dbReference type="Proteomes" id="UP000070089">
    <property type="component" value="Unassembled WGS sequence"/>
</dbReference>
<comment type="caution">
    <text evidence="2">The sequence shown here is derived from an EMBL/GenBank/DDBJ whole genome shotgun (WGS) entry which is preliminary data.</text>
</comment>
<dbReference type="GO" id="GO:0016209">
    <property type="term" value="F:antioxidant activity"/>
    <property type="evidence" value="ECO:0007669"/>
    <property type="project" value="InterPro"/>
</dbReference>
<reference evidence="2 3" key="1">
    <citation type="journal article" date="2015" name="Mol. Biochem. Parasitol.">
        <title>Identification of polymorphic genes for use in assemblage B genotyping assays through comparative genomics of multiple assemblage B Giardia duodenalis isolates.</title>
        <authorList>
            <person name="Wielinga C."/>
            <person name="Thompson R.C."/>
            <person name="Monis P."/>
            <person name="Ryan U."/>
        </authorList>
    </citation>
    <scope>NUCLEOTIDE SEQUENCE [LARGE SCALE GENOMIC DNA]</scope>
    <source>
        <strain evidence="2 3">BAH15c1</strain>
    </source>
</reference>
<dbReference type="AlphaFoldDB" id="A0A132NRN3"/>
<feature type="domain" description="Thioredoxin" evidence="1">
    <location>
        <begin position="1"/>
        <end position="134"/>
    </location>
</feature>
<evidence type="ECO:0000259" key="1">
    <source>
        <dbReference type="PROSITE" id="PS51352"/>
    </source>
</evidence>
<dbReference type="InterPro" id="IPR036249">
    <property type="entry name" value="Thioredoxin-like_sf"/>
</dbReference>
<dbReference type="OrthoDB" id="2121326at2759"/>
<dbReference type="Gene3D" id="3.40.30.10">
    <property type="entry name" value="Glutaredoxin"/>
    <property type="match status" value="1"/>
</dbReference>
<dbReference type="PANTHER" id="PTHR42852">
    <property type="entry name" value="THIOL:DISULFIDE INTERCHANGE PROTEIN DSBE"/>
    <property type="match status" value="1"/>
</dbReference>
<dbReference type="InterPro" id="IPR050553">
    <property type="entry name" value="Thioredoxin_ResA/DsbE_sf"/>
</dbReference>